<gene>
    <name evidence="2" type="ORF">EPUS_04302</name>
</gene>
<dbReference type="GeneID" id="19239333"/>
<dbReference type="Proteomes" id="UP000019373">
    <property type="component" value="Unassembled WGS sequence"/>
</dbReference>
<dbReference type="AlphaFoldDB" id="U1HZ99"/>
<evidence type="ECO:0000256" key="1">
    <source>
        <dbReference type="SAM" id="MobiDB-lite"/>
    </source>
</evidence>
<feature type="region of interest" description="Disordered" evidence="1">
    <location>
        <begin position="958"/>
        <end position="1001"/>
    </location>
</feature>
<dbReference type="HOGENOM" id="CLU_281871_0_0_1"/>
<reference evidence="3" key="1">
    <citation type="journal article" date="2014" name="BMC Genomics">
        <title>Genome characteristics reveal the impact of lichenization on lichen-forming fungus Endocarpon pusillum Hedwig (Verrucariales, Ascomycota).</title>
        <authorList>
            <person name="Wang Y.-Y."/>
            <person name="Liu B."/>
            <person name="Zhang X.-Y."/>
            <person name="Zhou Q.-M."/>
            <person name="Zhang T."/>
            <person name="Li H."/>
            <person name="Yu Y.-F."/>
            <person name="Zhang X.-L."/>
            <person name="Hao X.-Y."/>
            <person name="Wang M."/>
            <person name="Wang L."/>
            <person name="Wei J.-C."/>
        </authorList>
    </citation>
    <scope>NUCLEOTIDE SEQUENCE [LARGE SCALE GENOMIC DNA]</scope>
    <source>
        <strain evidence="3">Z07020 / HMAS-L-300199</strain>
    </source>
</reference>
<dbReference type="EMBL" id="KE720772">
    <property type="protein sequence ID" value="ERF76225.1"/>
    <property type="molecule type" value="Genomic_DNA"/>
</dbReference>
<evidence type="ECO:0000313" key="2">
    <source>
        <dbReference type="EMBL" id="ERF76225.1"/>
    </source>
</evidence>
<dbReference type="OrthoDB" id="5341924at2759"/>
<feature type="region of interest" description="Disordered" evidence="1">
    <location>
        <begin position="1030"/>
        <end position="1052"/>
    </location>
</feature>
<protein>
    <submittedName>
        <fullName evidence="2">Uncharacterized protein</fullName>
    </submittedName>
</protein>
<accession>U1HZ99</accession>
<feature type="compositionally biased region" description="Polar residues" evidence="1">
    <location>
        <begin position="71"/>
        <end position="84"/>
    </location>
</feature>
<keyword evidence="3" id="KW-1185">Reference proteome</keyword>
<sequence>MPICLGRILPISRSLRSGKLRVELLWGSRFYLHDARGVSTAGTRCFSKCARADGTNFEKTPKKILTKKEQSGVSSASQRPLLSSTKTGDQAAWLEALEPFLLPQFRTSSCEGDKSNLSTKEKCEAVTNILAEARGTNSAVDVLAELGLKHRRWPAVQSVVKILIEDATSRIKNDPLAGLPSNLGWPTSISLEDVVFGPIELEPTTSFDTASSTLWDDLHFDPRYTDAMSTENCTAVEQIWMSLGSIILKAAELPPVQSQEAMKNVYQIIALLHNSDLVPEHVYSYINSSYDSAVRRPPIVHVLSSRLLTTLSDAVWRAHSDEVIAQAASAGATYKDLGHDPPGGRFRLKVKELGPEVWLEFILWCCADGGFARAGSWIVERMRTWNTESPWFAVQWMSGSGSASPKASVDWNRVKLRHGGAVGLTEGYSTEKPFAEMESRTISVEVVLALVEASLNCRSADMHDRGCTQETALASITKLLTFLEPHSLPDKYFDYLTVRLLQPSFFEFEKDPKVLQMLVNRLKYIRSLESTRKAAGYLPSLDVDSVLGQSEVFAGILHQTLENFALAGRTGRTVETFTEILELIDQSKLRSISSFLHTTWRQDEGFFSPRRFAFGEEYTSSHGQLPAQKLAPLLDSITDAGMTELGQWLVYSMDVDGPLIPLNLYSRSSLSPSLLRFATATEDHILLRDVVDAVMQKPRKPPVSYLRSLTDSNLLRGHFDEAGDALAALTEAKGGGNSLDNIATTMAALIRIESFAEHTWKERRARHLSPGLSLLDWLLKGDFRGIPGDFRRDQIKNHRRGLASLLRVVEAIPETLLSRAARSWILNFADSNVVGLHSRVFDTVLSAVVETRGARVGMILWDLFCEEPTSETENDRYWFDAGEMKLVSTPSGLEIQPQESSLPGYKIRTPNKMLPVKVERSKPAATTDAAISMDDINGSASFDDAFGLDRLNTESHAAVAGGQADNGETKLDDNISRSSSPWVDVGKSEQPFQPSNNKSTALKEDSYMSLQKPPNADITMPLLAFKDMVSETSSPDSSDDDDVVTLESSPSHVSPVVRPTFRTLRIIIHGALQELEAAKALWYSEDVENPHLNTSEAPAKANMRALETAMTNIELVEQWAKPLFRKFGLTDEDVAVEFGWKIGDNKEKDGLNIFSTAQLKKKYAAAKTEYELAKMGMLADLSKVNVRKSFLAGPIRKTEMKVHKYTKRELAFFFNKKAKNDGKSIAGNFPKEDFTTKNPSVEDLGNKPPSEKS</sequence>
<dbReference type="RefSeq" id="XP_007786404.1">
    <property type="nucleotide sequence ID" value="XM_007788214.1"/>
</dbReference>
<feature type="region of interest" description="Disordered" evidence="1">
    <location>
        <begin position="1220"/>
        <end position="1253"/>
    </location>
</feature>
<evidence type="ECO:0000313" key="3">
    <source>
        <dbReference type="Proteomes" id="UP000019373"/>
    </source>
</evidence>
<name>U1HZ99_ENDPU</name>
<organism evidence="2 3">
    <name type="scientific">Endocarpon pusillum (strain Z07020 / HMAS-L-300199)</name>
    <name type="common">Lichen-forming fungus</name>
    <dbReference type="NCBI Taxonomy" id="1263415"/>
    <lineage>
        <taxon>Eukaryota</taxon>
        <taxon>Fungi</taxon>
        <taxon>Dikarya</taxon>
        <taxon>Ascomycota</taxon>
        <taxon>Pezizomycotina</taxon>
        <taxon>Eurotiomycetes</taxon>
        <taxon>Chaetothyriomycetidae</taxon>
        <taxon>Verrucariales</taxon>
        <taxon>Verrucariaceae</taxon>
        <taxon>Endocarpon</taxon>
    </lineage>
</organism>
<feature type="region of interest" description="Disordered" evidence="1">
    <location>
        <begin position="63"/>
        <end position="84"/>
    </location>
</feature>
<dbReference type="eggNOG" id="ENOG502SKSN">
    <property type="taxonomic scope" value="Eukaryota"/>
</dbReference>
<proteinExistence type="predicted"/>
<feature type="compositionally biased region" description="Polar residues" evidence="1">
    <location>
        <begin position="990"/>
        <end position="1000"/>
    </location>
</feature>